<evidence type="ECO:0000313" key="1">
    <source>
        <dbReference type="EMBL" id="MBC3884343.1"/>
    </source>
</evidence>
<protein>
    <submittedName>
        <fullName evidence="1">WbqC family protein</fullName>
    </submittedName>
</protein>
<name>A0ABR6YKD4_9BURK</name>
<proteinExistence type="predicted"/>
<dbReference type="RefSeq" id="WP_186861934.1">
    <property type="nucleotide sequence ID" value="NZ_JACOGC010000001.1"/>
</dbReference>
<accession>A0ABR6YKD4</accession>
<dbReference type="Proteomes" id="UP000613113">
    <property type="component" value="Unassembled WGS sequence"/>
</dbReference>
<gene>
    <name evidence="1" type="ORF">H8K27_04290</name>
</gene>
<dbReference type="EMBL" id="JACOGC010000001">
    <property type="protein sequence ID" value="MBC3884343.1"/>
    <property type="molecule type" value="Genomic_DNA"/>
</dbReference>
<reference evidence="1 2" key="1">
    <citation type="submission" date="2020-08" db="EMBL/GenBank/DDBJ databases">
        <title>Novel species isolated from subtropical streams in China.</title>
        <authorList>
            <person name="Lu H."/>
        </authorList>
    </citation>
    <scope>NUCLEOTIDE SEQUENCE [LARGE SCALE GENOMIC DNA]</scope>
    <source>
        <strain evidence="1 2">FT31W</strain>
    </source>
</reference>
<keyword evidence="2" id="KW-1185">Reference proteome</keyword>
<evidence type="ECO:0000313" key="2">
    <source>
        <dbReference type="Proteomes" id="UP000613113"/>
    </source>
</evidence>
<dbReference type="Pfam" id="PF08889">
    <property type="entry name" value="WbqC"/>
    <property type="match status" value="1"/>
</dbReference>
<sequence length="232" mass="27155">MIVSIMQPYFLPYIGYFQLIKAADIFVIYDHIKYTKKGWINRNRLLLNGHDAFFSLPLKKSSDTLDVVEKELASDYEPEKLLRQFAGAYAGAPFFDEIFPLLTEILMCQERNLFHYIYHSLQLVCRYLDIQTDIRLSSELPFNQELKGQDKVIAICQVLNADRYMNAIGGTALYDRQVFRENKLELQFLQSSPVEYQQFSTPFVPWLSIIDVLMFNPLSRVQQLVSEHYTII</sequence>
<organism evidence="1 2">
    <name type="scientific">Undibacterium griseum</name>
    <dbReference type="NCBI Taxonomy" id="2762295"/>
    <lineage>
        <taxon>Bacteria</taxon>
        <taxon>Pseudomonadati</taxon>
        <taxon>Pseudomonadota</taxon>
        <taxon>Betaproteobacteria</taxon>
        <taxon>Burkholderiales</taxon>
        <taxon>Oxalobacteraceae</taxon>
        <taxon>Undibacterium</taxon>
    </lineage>
</organism>
<comment type="caution">
    <text evidence="1">The sequence shown here is derived from an EMBL/GenBank/DDBJ whole genome shotgun (WGS) entry which is preliminary data.</text>
</comment>
<dbReference type="InterPro" id="IPR014985">
    <property type="entry name" value="WbqC"/>
</dbReference>